<protein>
    <submittedName>
        <fullName evidence="4">Kelch-like protein 13</fullName>
    </submittedName>
</protein>
<dbReference type="EMBL" id="JH816014">
    <property type="protein sequence ID" value="EKC23162.1"/>
    <property type="molecule type" value="Genomic_DNA"/>
</dbReference>
<evidence type="ECO:0000256" key="1">
    <source>
        <dbReference type="ARBA" id="ARBA00022441"/>
    </source>
</evidence>
<reference evidence="4" key="1">
    <citation type="journal article" date="2012" name="Nature">
        <title>The oyster genome reveals stress adaptation and complexity of shell formation.</title>
        <authorList>
            <person name="Zhang G."/>
            <person name="Fang X."/>
            <person name="Guo X."/>
            <person name="Li L."/>
            <person name="Luo R."/>
            <person name="Xu F."/>
            <person name="Yang P."/>
            <person name="Zhang L."/>
            <person name="Wang X."/>
            <person name="Qi H."/>
            <person name="Xiong Z."/>
            <person name="Que H."/>
            <person name="Xie Y."/>
            <person name="Holland P.W."/>
            <person name="Paps J."/>
            <person name="Zhu Y."/>
            <person name="Wu F."/>
            <person name="Chen Y."/>
            <person name="Wang J."/>
            <person name="Peng C."/>
            <person name="Meng J."/>
            <person name="Yang L."/>
            <person name="Liu J."/>
            <person name="Wen B."/>
            <person name="Zhang N."/>
            <person name="Huang Z."/>
            <person name="Zhu Q."/>
            <person name="Feng Y."/>
            <person name="Mount A."/>
            <person name="Hedgecock D."/>
            <person name="Xu Z."/>
            <person name="Liu Y."/>
            <person name="Domazet-Loso T."/>
            <person name="Du Y."/>
            <person name="Sun X."/>
            <person name="Zhang S."/>
            <person name="Liu B."/>
            <person name="Cheng P."/>
            <person name="Jiang X."/>
            <person name="Li J."/>
            <person name="Fan D."/>
            <person name="Wang W."/>
            <person name="Fu W."/>
            <person name="Wang T."/>
            <person name="Wang B."/>
            <person name="Zhang J."/>
            <person name="Peng Z."/>
            <person name="Li Y."/>
            <person name="Li N."/>
            <person name="Wang J."/>
            <person name="Chen M."/>
            <person name="He Y."/>
            <person name="Tan F."/>
            <person name="Song X."/>
            <person name="Zheng Q."/>
            <person name="Huang R."/>
            <person name="Yang H."/>
            <person name="Du X."/>
            <person name="Chen L."/>
            <person name="Yang M."/>
            <person name="Gaffney P.M."/>
            <person name="Wang S."/>
            <person name="Luo L."/>
            <person name="She Z."/>
            <person name="Ming Y."/>
            <person name="Huang W."/>
            <person name="Zhang S."/>
            <person name="Huang B."/>
            <person name="Zhang Y."/>
            <person name="Qu T."/>
            <person name="Ni P."/>
            <person name="Miao G."/>
            <person name="Wang J."/>
            <person name="Wang Q."/>
            <person name="Steinberg C.E."/>
            <person name="Wang H."/>
            <person name="Li N."/>
            <person name="Qian L."/>
            <person name="Zhang G."/>
            <person name="Li Y."/>
            <person name="Yang H."/>
            <person name="Liu X."/>
            <person name="Wang J."/>
            <person name="Yin Y."/>
            <person name="Wang J."/>
        </authorList>
    </citation>
    <scope>NUCLEOTIDE SEQUENCE [LARGE SCALE GENOMIC DNA]</scope>
    <source>
        <strain evidence="4">05x7-T-G4-1.051#20</strain>
    </source>
</reference>
<evidence type="ECO:0000313" key="4">
    <source>
        <dbReference type="EMBL" id="EKC23162.1"/>
    </source>
</evidence>
<proteinExistence type="predicted"/>
<evidence type="ECO:0000256" key="3">
    <source>
        <dbReference type="SAM" id="MobiDB-lite"/>
    </source>
</evidence>
<keyword evidence="1" id="KW-0880">Kelch repeat</keyword>
<feature type="compositionally biased region" description="Low complexity" evidence="3">
    <location>
        <begin position="59"/>
        <end position="71"/>
    </location>
</feature>
<dbReference type="Gene3D" id="2.120.10.80">
    <property type="entry name" value="Kelch-type beta propeller"/>
    <property type="match status" value="1"/>
</dbReference>
<gene>
    <name evidence="4" type="ORF">CGI_10017323</name>
</gene>
<name>K1PGY2_MAGGI</name>
<feature type="region of interest" description="Disordered" evidence="3">
    <location>
        <begin position="219"/>
        <end position="240"/>
    </location>
</feature>
<evidence type="ECO:0000256" key="2">
    <source>
        <dbReference type="ARBA" id="ARBA00022737"/>
    </source>
</evidence>
<dbReference type="AlphaFoldDB" id="K1PGY2"/>
<dbReference type="Pfam" id="PF01344">
    <property type="entry name" value="Kelch_1"/>
    <property type="match status" value="1"/>
</dbReference>
<dbReference type="HOGENOM" id="CLU_772204_0_0_1"/>
<dbReference type="InterPro" id="IPR006652">
    <property type="entry name" value="Kelch_1"/>
</dbReference>
<keyword evidence="2" id="KW-0677">Repeat</keyword>
<dbReference type="PANTHER" id="PTHR45632:SF3">
    <property type="entry name" value="KELCH-LIKE PROTEIN 32"/>
    <property type="match status" value="1"/>
</dbReference>
<dbReference type="InterPro" id="IPR015915">
    <property type="entry name" value="Kelch-typ_b-propeller"/>
</dbReference>
<accession>K1PGY2</accession>
<feature type="region of interest" description="Disordered" evidence="3">
    <location>
        <begin position="51"/>
        <end position="71"/>
    </location>
</feature>
<dbReference type="SUPFAM" id="SSF117281">
    <property type="entry name" value="Kelch motif"/>
    <property type="match status" value="1"/>
</dbReference>
<dbReference type="SMART" id="SM00612">
    <property type="entry name" value="Kelch"/>
    <property type="match status" value="2"/>
</dbReference>
<dbReference type="PANTHER" id="PTHR45632">
    <property type="entry name" value="LD33804P"/>
    <property type="match status" value="1"/>
</dbReference>
<dbReference type="InParanoid" id="K1PGY2"/>
<organism evidence="4">
    <name type="scientific">Magallana gigas</name>
    <name type="common">Pacific oyster</name>
    <name type="synonym">Crassostrea gigas</name>
    <dbReference type="NCBI Taxonomy" id="29159"/>
    <lineage>
        <taxon>Eukaryota</taxon>
        <taxon>Metazoa</taxon>
        <taxon>Spiralia</taxon>
        <taxon>Lophotrochozoa</taxon>
        <taxon>Mollusca</taxon>
        <taxon>Bivalvia</taxon>
        <taxon>Autobranchia</taxon>
        <taxon>Pteriomorphia</taxon>
        <taxon>Ostreida</taxon>
        <taxon>Ostreoidea</taxon>
        <taxon>Ostreidae</taxon>
        <taxon>Magallana</taxon>
    </lineage>
</organism>
<sequence>MKDTMIVTSEVLPKREPVVVNRDVWYSFMSKEDADPQACWLERKRQERMKAENAALGASTSRVSTSTTSSSGSVVLDSMKVQTSISLNQQDPLNLEIQEPRSLANSGGSVEQYLKTHCSSEFKEPDVTFDIVLMTEDAMDDFNRHACSRSQSSSTISAPWSMMNNKEKENDIKVLAWLSGKPASAFNNHPNPTGLQSMDCMMGRKPKQKYISIMEGKSNNTRVKKKRSKRDGMQDLPLSDGGRDYRKEMVWGGDQWYMVGGARYKDSECPSPTNKVLVYSYETKEWRPVAPLNVARMEHSLCEVDGYIFAIGGIGEGNCLLSSVECYNPRTNGWFYVKALPEPRAAASTSAEGGIVFLKGGYSQMNHGQPSSFYYENKVKLFYNIETNKDAWMGTIADGLTSFYAGFVIKVFRFQRKTLY</sequence>